<sequence length="56" mass="6340">MIKALSWFYVRVSMIYPGFTPPVYTHLLPTSGERARRATDDLSQEPPADDLTSDLL</sequence>
<evidence type="ECO:0000313" key="3">
    <source>
        <dbReference type="Proteomes" id="UP001518872"/>
    </source>
</evidence>
<organism evidence="2 3">
    <name type="scientific">Micromonospora humida</name>
    <dbReference type="NCBI Taxonomy" id="2809018"/>
    <lineage>
        <taxon>Bacteria</taxon>
        <taxon>Bacillati</taxon>
        <taxon>Actinomycetota</taxon>
        <taxon>Actinomycetes</taxon>
        <taxon>Micromonosporales</taxon>
        <taxon>Micromonosporaceae</taxon>
        <taxon>Micromonospora</taxon>
    </lineage>
</organism>
<feature type="region of interest" description="Disordered" evidence="1">
    <location>
        <begin position="34"/>
        <end position="56"/>
    </location>
</feature>
<reference evidence="2 3" key="1">
    <citation type="submission" date="2021-02" db="EMBL/GenBank/DDBJ databases">
        <authorList>
            <person name="Ra J.-S."/>
        </authorList>
    </citation>
    <scope>NUCLEOTIDE SEQUENCE [LARGE SCALE GENOMIC DNA]</scope>
    <source>
        <strain evidence="2 3">MMS20-R1-14</strain>
    </source>
</reference>
<dbReference type="Proteomes" id="UP001518872">
    <property type="component" value="Unassembled WGS sequence"/>
</dbReference>
<gene>
    <name evidence="2" type="ORF">JQX11_19955</name>
</gene>
<evidence type="ECO:0000256" key="1">
    <source>
        <dbReference type="SAM" id="MobiDB-lite"/>
    </source>
</evidence>
<dbReference type="RefSeq" id="WP_204926444.1">
    <property type="nucleotide sequence ID" value="NZ_JAFEUC010000009.1"/>
</dbReference>
<accession>A0ABS2IW78</accession>
<evidence type="ECO:0000313" key="2">
    <source>
        <dbReference type="EMBL" id="MBM7078597.1"/>
    </source>
</evidence>
<name>A0ABS2IW78_9ACTN</name>
<feature type="compositionally biased region" description="Acidic residues" evidence="1">
    <location>
        <begin position="47"/>
        <end position="56"/>
    </location>
</feature>
<comment type="caution">
    <text evidence="2">The sequence shown here is derived from an EMBL/GenBank/DDBJ whole genome shotgun (WGS) entry which is preliminary data.</text>
</comment>
<keyword evidence="3" id="KW-1185">Reference proteome</keyword>
<dbReference type="EMBL" id="JAFEUC010000009">
    <property type="protein sequence ID" value="MBM7078597.1"/>
    <property type="molecule type" value="Genomic_DNA"/>
</dbReference>
<proteinExistence type="predicted"/>
<protein>
    <submittedName>
        <fullName evidence="2">Uncharacterized protein</fullName>
    </submittedName>
</protein>